<evidence type="ECO:0000313" key="4">
    <source>
        <dbReference type="Proteomes" id="UP000298663"/>
    </source>
</evidence>
<evidence type="ECO:0008006" key="5">
    <source>
        <dbReference type="Google" id="ProtNLM"/>
    </source>
</evidence>
<evidence type="ECO:0000256" key="2">
    <source>
        <dbReference type="SAM" id="SignalP"/>
    </source>
</evidence>
<gene>
    <name evidence="3" type="ORF">L596_000370</name>
</gene>
<dbReference type="AlphaFoldDB" id="A0A4U8UKC7"/>
<evidence type="ECO:0000313" key="3">
    <source>
        <dbReference type="EMBL" id="TMS32545.1"/>
    </source>
</evidence>
<name>A0A4U8UKC7_STECR</name>
<organism evidence="3 4">
    <name type="scientific">Steinernema carpocapsae</name>
    <name type="common">Entomopathogenic nematode</name>
    <dbReference type="NCBI Taxonomy" id="34508"/>
    <lineage>
        <taxon>Eukaryota</taxon>
        <taxon>Metazoa</taxon>
        <taxon>Ecdysozoa</taxon>
        <taxon>Nematoda</taxon>
        <taxon>Chromadorea</taxon>
        <taxon>Rhabditida</taxon>
        <taxon>Tylenchina</taxon>
        <taxon>Panagrolaimomorpha</taxon>
        <taxon>Strongyloidoidea</taxon>
        <taxon>Steinernematidae</taxon>
        <taxon>Steinernema</taxon>
    </lineage>
</organism>
<accession>A0A4U8UKC7</accession>
<feature type="region of interest" description="Disordered" evidence="1">
    <location>
        <begin position="26"/>
        <end position="88"/>
    </location>
</feature>
<protein>
    <recommendedName>
        <fullName evidence="5">Secreted protein</fullName>
    </recommendedName>
</protein>
<feature type="chain" id="PRO_5020826191" description="Secreted protein" evidence="2">
    <location>
        <begin position="23"/>
        <end position="88"/>
    </location>
</feature>
<reference evidence="3 4" key="1">
    <citation type="journal article" date="2015" name="Genome Biol.">
        <title>Comparative genomics of Steinernema reveals deeply conserved gene regulatory networks.</title>
        <authorList>
            <person name="Dillman A.R."/>
            <person name="Macchietto M."/>
            <person name="Porter C.F."/>
            <person name="Rogers A."/>
            <person name="Williams B."/>
            <person name="Antoshechkin I."/>
            <person name="Lee M.M."/>
            <person name="Goodwin Z."/>
            <person name="Lu X."/>
            <person name="Lewis E.E."/>
            <person name="Goodrich-Blair H."/>
            <person name="Stock S.P."/>
            <person name="Adams B.J."/>
            <person name="Sternberg P.W."/>
            <person name="Mortazavi A."/>
        </authorList>
    </citation>
    <scope>NUCLEOTIDE SEQUENCE [LARGE SCALE GENOMIC DNA]</scope>
    <source>
        <strain evidence="3 4">ALL</strain>
    </source>
</reference>
<feature type="signal peptide" evidence="2">
    <location>
        <begin position="1"/>
        <end position="22"/>
    </location>
</feature>
<dbReference type="Proteomes" id="UP000298663">
    <property type="component" value="Chromosome X"/>
</dbReference>
<evidence type="ECO:0000256" key="1">
    <source>
        <dbReference type="SAM" id="MobiDB-lite"/>
    </source>
</evidence>
<keyword evidence="2" id="KW-0732">Signal</keyword>
<comment type="caution">
    <text evidence="3">The sequence shown here is derived from an EMBL/GenBank/DDBJ whole genome shotgun (WGS) entry which is preliminary data.</text>
</comment>
<proteinExistence type="predicted"/>
<reference evidence="3 4" key="2">
    <citation type="journal article" date="2019" name="G3 (Bethesda)">
        <title>Hybrid Assembly of the Genome of the Entomopathogenic Nematode Steinernema carpocapsae Identifies the X-Chromosome.</title>
        <authorList>
            <person name="Serra L."/>
            <person name="Macchietto M."/>
            <person name="Macias-Munoz A."/>
            <person name="McGill C.J."/>
            <person name="Rodriguez I.M."/>
            <person name="Rodriguez B."/>
            <person name="Murad R."/>
            <person name="Mortazavi A."/>
        </authorList>
    </citation>
    <scope>NUCLEOTIDE SEQUENCE [LARGE SCALE GENOMIC DNA]</scope>
    <source>
        <strain evidence="3 4">ALL</strain>
    </source>
</reference>
<feature type="compositionally biased region" description="Acidic residues" evidence="1">
    <location>
        <begin position="26"/>
        <end position="39"/>
    </location>
</feature>
<dbReference type="EMBL" id="AZBU02000001">
    <property type="protein sequence ID" value="TMS32545.1"/>
    <property type="molecule type" value="Genomic_DNA"/>
</dbReference>
<dbReference type="EMBL" id="CM016762">
    <property type="protein sequence ID" value="TMS32545.1"/>
    <property type="molecule type" value="Genomic_DNA"/>
</dbReference>
<sequence length="88" mass="10416">MAWWQVVIVAFWVWFLPHLIEFWRDGDDDDVDEDDDDEQALNRQPNPRHAATAARVVSEPIPEDPRPTHTITPPRRPPRSQDVFVIRY</sequence>
<keyword evidence="4" id="KW-1185">Reference proteome</keyword>